<dbReference type="PANTHER" id="PTHR40891:SF1">
    <property type="entry name" value="DUF295 DOMAIN-CONTAINING PROTEIN"/>
    <property type="match status" value="1"/>
</dbReference>
<dbReference type="Pfam" id="PF03478">
    <property type="entry name" value="Beta-prop_KIB1-4"/>
    <property type="match status" value="1"/>
</dbReference>
<dbReference type="AlphaFoldDB" id="A0AA88RER9"/>
<sequence length="485" mass="54308">MEEATTLREYPCLLYRHGEDYKGQTCYTLSTSPSSPHGCTVSSYECTIPELHGKKTMASCHGWWVLSDDSDDTLYSLWNPATSESIILPPIPESKHDNPLQIECCTLSSAPGNPDSMLLLLQAKIQSILVCGLGDKQWSTEMHYRDDIEDLLWRPISCNGKLYAKRCGEPNLARIDIARHTTNDDQYSLVVKPTNCWLLRPPLSHSFAVATQMVESCGDLFTTCIALGGISFEEAIAIEIYKLNFITMVWEKVDSVKDRAFFLDSGGSTSRSCSAAASNESSSNITGDCVYFMDYKKSLYIYHIEDGTVSVLLPCPDLPTPCLLPIWMMPPPTLRSLQANDVKIDLEEEEEKNAVKVDQQKENTEEEDMQAKLGTKFCDLPLDMLKLIGSLLEDYYQFKDLEALTKHKDEKHKIKREDGKKSNHVSKSQTKHKQPAYKAGPSVVKVGKGRVSVLADKRSNFQGPFAVNVAKLQKGCKIVADRRSH</sequence>
<feature type="compositionally biased region" description="Basic and acidic residues" evidence="1">
    <location>
        <begin position="409"/>
        <end position="421"/>
    </location>
</feature>
<comment type="caution">
    <text evidence="3">The sequence shown here is derived from an EMBL/GenBank/DDBJ whole genome shotgun (WGS) entry which is preliminary data.</text>
</comment>
<dbReference type="PANTHER" id="PTHR40891">
    <property type="entry name" value="DUF295 DOMAIN-CONTAINING PROTEIN"/>
    <property type="match status" value="1"/>
</dbReference>
<proteinExistence type="predicted"/>
<feature type="domain" description="KIB1-4 beta-propeller" evidence="2">
    <location>
        <begin position="43"/>
        <end position="302"/>
    </location>
</feature>
<organism evidence="3 4">
    <name type="scientific">Escallonia rubra</name>
    <dbReference type="NCBI Taxonomy" id="112253"/>
    <lineage>
        <taxon>Eukaryota</taxon>
        <taxon>Viridiplantae</taxon>
        <taxon>Streptophyta</taxon>
        <taxon>Embryophyta</taxon>
        <taxon>Tracheophyta</taxon>
        <taxon>Spermatophyta</taxon>
        <taxon>Magnoliopsida</taxon>
        <taxon>eudicotyledons</taxon>
        <taxon>Gunneridae</taxon>
        <taxon>Pentapetalae</taxon>
        <taxon>asterids</taxon>
        <taxon>campanulids</taxon>
        <taxon>Escalloniales</taxon>
        <taxon>Escalloniaceae</taxon>
        <taxon>Escallonia</taxon>
    </lineage>
</organism>
<evidence type="ECO:0000313" key="3">
    <source>
        <dbReference type="EMBL" id="KAK2984848.1"/>
    </source>
</evidence>
<dbReference type="EMBL" id="JAVXUO010001214">
    <property type="protein sequence ID" value="KAK2984848.1"/>
    <property type="molecule type" value="Genomic_DNA"/>
</dbReference>
<keyword evidence="4" id="KW-1185">Reference proteome</keyword>
<feature type="region of interest" description="Disordered" evidence="1">
    <location>
        <begin position="409"/>
        <end position="439"/>
    </location>
</feature>
<name>A0AA88RER9_9ASTE</name>
<evidence type="ECO:0000259" key="2">
    <source>
        <dbReference type="Pfam" id="PF03478"/>
    </source>
</evidence>
<accession>A0AA88RER9</accession>
<reference evidence="3" key="1">
    <citation type="submission" date="2022-12" db="EMBL/GenBank/DDBJ databases">
        <title>Draft genome assemblies for two species of Escallonia (Escalloniales).</title>
        <authorList>
            <person name="Chanderbali A."/>
            <person name="Dervinis C."/>
            <person name="Anghel I."/>
            <person name="Soltis D."/>
            <person name="Soltis P."/>
            <person name="Zapata F."/>
        </authorList>
    </citation>
    <scope>NUCLEOTIDE SEQUENCE</scope>
    <source>
        <strain evidence="3">UCBG92.1500</strain>
        <tissue evidence="3">Leaf</tissue>
    </source>
</reference>
<dbReference type="Proteomes" id="UP001187471">
    <property type="component" value="Unassembled WGS sequence"/>
</dbReference>
<dbReference type="InterPro" id="IPR005174">
    <property type="entry name" value="KIB1-4_b-propeller"/>
</dbReference>
<gene>
    <name evidence="3" type="ORF">RJ640_004673</name>
</gene>
<evidence type="ECO:0000256" key="1">
    <source>
        <dbReference type="SAM" id="MobiDB-lite"/>
    </source>
</evidence>
<protein>
    <recommendedName>
        <fullName evidence="2">KIB1-4 beta-propeller domain-containing protein</fullName>
    </recommendedName>
</protein>
<evidence type="ECO:0000313" key="4">
    <source>
        <dbReference type="Proteomes" id="UP001187471"/>
    </source>
</evidence>